<evidence type="ECO:0000313" key="3">
    <source>
        <dbReference type="Proteomes" id="UP001464891"/>
    </source>
</evidence>
<name>A0ABV0J5P3_9CYAN</name>
<dbReference type="Proteomes" id="UP001464891">
    <property type="component" value="Unassembled WGS sequence"/>
</dbReference>
<reference evidence="2 3" key="1">
    <citation type="submission" date="2022-04" db="EMBL/GenBank/DDBJ databases">
        <title>Positive selection, recombination, and allopatry shape intraspecific diversity of widespread and dominant cyanobacteria.</title>
        <authorList>
            <person name="Wei J."/>
            <person name="Shu W."/>
            <person name="Hu C."/>
        </authorList>
    </citation>
    <scope>NUCLEOTIDE SEQUENCE [LARGE SCALE GENOMIC DNA]</scope>
    <source>
        <strain evidence="2 3">GB2-A4</strain>
    </source>
</reference>
<proteinExistence type="predicted"/>
<accession>A0ABV0J5P3</accession>
<sequence>MFPFWSNNWGNACYGNEPISRKTRLERKLGFLRSMRDDLETKLAGLNAAIDNVERQIGQEDVSQV</sequence>
<evidence type="ECO:0000256" key="1">
    <source>
        <dbReference type="SAM" id="Coils"/>
    </source>
</evidence>
<dbReference type="RefSeq" id="WP_190439585.1">
    <property type="nucleotide sequence ID" value="NZ_JAMPKM010000003.1"/>
</dbReference>
<organism evidence="2 3">
    <name type="scientific">Trichocoleus desertorum GB2-A4</name>
    <dbReference type="NCBI Taxonomy" id="2933944"/>
    <lineage>
        <taxon>Bacteria</taxon>
        <taxon>Bacillati</taxon>
        <taxon>Cyanobacteriota</taxon>
        <taxon>Cyanophyceae</taxon>
        <taxon>Leptolyngbyales</taxon>
        <taxon>Trichocoleusaceae</taxon>
        <taxon>Trichocoleus</taxon>
    </lineage>
</organism>
<feature type="coiled-coil region" evidence="1">
    <location>
        <begin position="22"/>
        <end position="56"/>
    </location>
</feature>
<keyword evidence="3" id="KW-1185">Reference proteome</keyword>
<comment type="caution">
    <text evidence="2">The sequence shown here is derived from an EMBL/GenBank/DDBJ whole genome shotgun (WGS) entry which is preliminary data.</text>
</comment>
<keyword evidence="1" id="KW-0175">Coiled coil</keyword>
<gene>
    <name evidence="2" type="ORF">NC998_08140</name>
</gene>
<protein>
    <submittedName>
        <fullName evidence="2">Uncharacterized protein</fullName>
    </submittedName>
</protein>
<evidence type="ECO:0000313" key="2">
    <source>
        <dbReference type="EMBL" id="MEP0817065.1"/>
    </source>
</evidence>
<dbReference type="EMBL" id="JAMPKM010000003">
    <property type="protein sequence ID" value="MEP0817065.1"/>
    <property type="molecule type" value="Genomic_DNA"/>
</dbReference>